<name>A0ABV0PFK5_9TELE</name>
<dbReference type="EMBL" id="JAHRIO010071823">
    <property type="protein sequence ID" value="MEQ2182230.1"/>
    <property type="molecule type" value="Genomic_DNA"/>
</dbReference>
<protein>
    <submittedName>
        <fullName evidence="2">Uncharacterized protein</fullName>
    </submittedName>
</protein>
<dbReference type="Proteomes" id="UP001476798">
    <property type="component" value="Unassembled WGS sequence"/>
</dbReference>
<keyword evidence="3" id="KW-1185">Reference proteome</keyword>
<evidence type="ECO:0000313" key="2">
    <source>
        <dbReference type="EMBL" id="MEQ2182230.1"/>
    </source>
</evidence>
<evidence type="ECO:0000256" key="1">
    <source>
        <dbReference type="SAM" id="MobiDB-lite"/>
    </source>
</evidence>
<accession>A0ABV0PFK5</accession>
<comment type="caution">
    <text evidence="2">The sequence shown here is derived from an EMBL/GenBank/DDBJ whole genome shotgun (WGS) entry which is preliminary data.</text>
</comment>
<feature type="region of interest" description="Disordered" evidence="1">
    <location>
        <begin position="1"/>
        <end position="45"/>
    </location>
</feature>
<feature type="compositionally biased region" description="Polar residues" evidence="1">
    <location>
        <begin position="27"/>
        <end position="44"/>
    </location>
</feature>
<feature type="compositionally biased region" description="Low complexity" evidence="1">
    <location>
        <begin position="1"/>
        <end position="19"/>
    </location>
</feature>
<evidence type="ECO:0000313" key="3">
    <source>
        <dbReference type="Proteomes" id="UP001476798"/>
    </source>
</evidence>
<sequence>MTTVTSPTTDMSSTSSLSSIQAEADQGSAQTINEGNTTRENVSTYPKDFPEVHMSASTAQTLSSTEAVQHSYRSSSMPHVSSTASSVMLSGNVVQTTQSLSNASDVDIVCGCSLETSTSSSWLHASPHVPLPSSAKSSTSLELYSSMILLSASGVVIENLPTSLEGLGSPGLSFDHSLQSYSANSLSSSQFLQAAHSDLHLSVTATLSVGTDSGLSASERSTNFQTSSLPFPLNTSLFTPTPEEQVIDFSSSTSGSAFFTDSQEGVDQEWDKGQTSAFGVSQLPHSAKVVSTVPPFMTLESGQGPDEVEEHSSAFYFESGSGSAFHPEVGDKAEPTVSEETSGLPWSLGGTDISGSGQGEGLSDNETSSDFSILEHPEIESEEEEPVAGKSKKADAEK</sequence>
<reference evidence="2 3" key="1">
    <citation type="submission" date="2021-06" db="EMBL/GenBank/DDBJ databases">
        <authorList>
            <person name="Palmer J.M."/>
        </authorList>
    </citation>
    <scope>NUCLEOTIDE SEQUENCE [LARGE SCALE GENOMIC DNA]</scope>
    <source>
        <strain evidence="2 3">GA_2019</strain>
        <tissue evidence="2">Muscle</tissue>
    </source>
</reference>
<feature type="region of interest" description="Disordered" evidence="1">
    <location>
        <begin position="318"/>
        <end position="398"/>
    </location>
</feature>
<organism evidence="2 3">
    <name type="scientific">Goodea atripinnis</name>
    <dbReference type="NCBI Taxonomy" id="208336"/>
    <lineage>
        <taxon>Eukaryota</taxon>
        <taxon>Metazoa</taxon>
        <taxon>Chordata</taxon>
        <taxon>Craniata</taxon>
        <taxon>Vertebrata</taxon>
        <taxon>Euteleostomi</taxon>
        <taxon>Actinopterygii</taxon>
        <taxon>Neopterygii</taxon>
        <taxon>Teleostei</taxon>
        <taxon>Neoteleostei</taxon>
        <taxon>Acanthomorphata</taxon>
        <taxon>Ovalentaria</taxon>
        <taxon>Atherinomorphae</taxon>
        <taxon>Cyprinodontiformes</taxon>
        <taxon>Goodeidae</taxon>
        <taxon>Goodea</taxon>
    </lineage>
</organism>
<gene>
    <name evidence="2" type="ORF">GOODEAATRI_020168</name>
</gene>
<proteinExistence type="predicted"/>